<evidence type="ECO:0000256" key="3">
    <source>
        <dbReference type="SAM" id="MobiDB-lite"/>
    </source>
</evidence>
<reference evidence="5" key="2">
    <citation type="submission" date="2020-09" db="EMBL/GenBank/DDBJ databases">
        <authorList>
            <person name="Sun Q."/>
            <person name="Ohkuma M."/>
        </authorList>
    </citation>
    <scope>NUCLEOTIDE SEQUENCE</scope>
    <source>
        <strain evidence="5">JCM 1480</strain>
    </source>
</reference>
<keyword evidence="2 4" id="KW-0732">Signal</keyword>
<dbReference type="Proteomes" id="UP000648535">
    <property type="component" value="Unassembled WGS sequence"/>
</dbReference>
<evidence type="ECO:0000313" key="6">
    <source>
        <dbReference type="Proteomes" id="UP000648535"/>
    </source>
</evidence>
<protein>
    <recommendedName>
        <fullName evidence="7">Fe/B12 periplasmic-binding domain-containing protein</fullName>
    </recommendedName>
</protein>
<reference evidence="5" key="1">
    <citation type="journal article" date="2014" name="Int. J. Syst. Evol. Microbiol.">
        <title>Complete genome sequence of Corynebacterium casei LMG S-19264T (=DSM 44701T), isolated from a smear-ripened cheese.</title>
        <authorList>
            <consortium name="US DOE Joint Genome Institute (JGI-PGF)"/>
            <person name="Walter F."/>
            <person name="Albersmeier A."/>
            <person name="Kalinowski J."/>
            <person name="Ruckert C."/>
        </authorList>
    </citation>
    <scope>NUCLEOTIDE SEQUENCE</scope>
    <source>
        <strain evidence="5">JCM 1480</strain>
    </source>
</reference>
<feature type="region of interest" description="Disordered" evidence="3">
    <location>
        <begin position="31"/>
        <end position="51"/>
    </location>
</feature>
<organism evidence="5 6">
    <name type="scientific">Curtobacterium luteum</name>
    <dbReference type="NCBI Taxonomy" id="33881"/>
    <lineage>
        <taxon>Bacteria</taxon>
        <taxon>Bacillati</taxon>
        <taxon>Actinomycetota</taxon>
        <taxon>Actinomycetes</taxon>
        <taxon>Micrococcales</taxon>
        <taxon>Microbacteriaceae</taxon>
        <taxon>Curtobacterium</taxon>
    </lineage>
</organism>
<evidence type="ECO:0000256" key="1">
    <source>
        <dbReference type="ARBA" id="ARBA00022448"/>
    </source>
</evidence>
<dbReference type="GO" id="GO:0030288">
    <property type="term" value="C:outer membrane-bounded periplasmic space"/>
    <property type="evidence" value="ECO:0007669"/>
    <property type="project" value="TreeGrafter"/>
</dbReference>
<dbReference type="AlphaFoldDB" id="A0A8H9GA86"/>
<comment type="caution">
    <text evidence="5">The sequence shown here is derived from an EMBL/GenBank/DDBJ whole genome shotgun (WGS) entry which is preliminary data.</text>
</comment>
<evidence type="ECO:0000256" key="4">
    <source>
        <dbReference type="SAM" id="SignalP"/>
    </source>
</evidence>
<feature type="signal peptide" evidence="4">
    <location>
        <begin position="1"/>
        <end position="27"/>
    </location>
</feature>
<sequence>MLVVTLPRRPLRTVLATVAVACALVLAGCTGGSDSPTQPDGDGGGGGASGWSYRDATGSTVRLDRAPERIVALDDVAISLVRYGLHPVGTFGRLPIEQDDRWSGLDTTGITDVGSTPAGATAGDGSDGIDVDRVAALHPDLIITTVAPVDAAGTLPEDAPGTGIADAEQHDALADLAPIAEVRWGGDGVDVLRDVAGLATSLGAEQSVVDAAETDFDRAAKALESETRDHDVRLTAMYADHDGVYVARPDDDPALQLWASHGADLTVPGPKGHYWGVYSWPNAGKVGGDVLLLSDEGYQVDDLERQATFADQPALVAGQVHPWVRPVFDYASQAAAMEQLTGWIAASERLER</sequence>
<dbReference type="SUPFAM" id="SSF53807">
    <property type="entry name" value="Helical backbone' metal receptor"/>
    <property type="match status" value="1"/>
</dbReference>
<dbReference type="PANTHER" id="PTHR30532">
    <property type="entry name" value="IRON III DICITRATE-BINDING PERIPLASMIC PROTEIN"/>
    <property type="match status" value="1"/>
</dbReference>
<dbReference type="Gene3D" id="3.40.50.1980">
    <property type="entry name" value="Nitrogenase molybdenum iron protein domain"/>
    <property type="match status" value="2"/>
</dbReference>
<feature type="compositionally biased region" description="Low complexity" evidence="3">
    <location>
        <begin position="31"/>
        <end position="40"/>
    </location>
</feature>
<dbReference type="EMBL" id="BMOI01000002">
    <property type="protein sequence ID" value="GGK93063.1"/>
    <property type="molecule type" value="Genomic_DNA"/>
</dbReference>
<evidence type="ECO:0008006" key="7">
    <source>
        <dbReference type="Google" id="ProtNLM"/>
    </source>
</evidence>
<proteinExistence type="predicted"/>
<feature type="chain" id="PRO_5038482962" description="Fe/B12 periplasmic-binding domain-containing protein" evidence="4">
    <location>
        <begin position="28"/>
        <end position="352"/>
    </location>
</feature>
<name>A0A8H9GA86_9MICO</name>
<evidence type="ECO:0000256" key="2">
    <source>
        <dbReference type="ARBA" id="ARBA00022729"/>
    </source>
</evidence>
<accession>A0A8H9GA86</accession>
<dbReference type="PANTHER" id="PTHR30532:SF24">
    <property type="entry name" value="FERRIC ENTEROBACTIN-BINDING PERIPLASMIC PROTEIN FEPB"/>
    <property type="match status" value="1"/>
</dbReference>
<dbReference type="InterPro" id="IPR051313">
    <property type="entry name" value="Bact_iron-sidero_bind"/>
</dbReference>
<keyword evidence="1" id="KW-0813">Transport</keyword>
<evidence type="ECO:0000313" key="5">
    <source>
        <dbReference type="EMBL" id="GGK93063.1"/>
    </source>
</evidence>
<gene>
    <name evidence="5" type="ORF">GCM10009769_09080</name>
</gene>